<feature type="transmembrane region" description="Helical" evidence="5">
    <location>
        <begin position="126"/>
        <end position="144"/>
    </location>
</feature>
<evidence type="ECO:0000256" key="3">
    <source>
        <dbReference type="ARBA" id="ARBA00022989"/>
    </source>
</evidence>
<dbReference type="Proteomes" id="UP000756530">
    <property type="component" value="Unassembled WGS sequence"/>
</dbReference>
<feature type="transmembrane region" description="Helical" evidence="5">
    <location>
        <begin position="218"/>
        <end position="242"/>
    </location>
</feature>
<feature type="transmembrane region" description="Helical" evidence="5">
    <location>
        <begin position="35"/>
        <end position="56"/>
    </location>
</feature>
<feature type="transmembrane region" description="Helical" evidence="5">
    <location>
        <begin position="275"/>
        <end position="294"/>
    </location>
</feature>
<feature type="transmembrane region" description="Helical" evidence="5">
    <location>
        <begin position="7"/>
        <end position="29"/>
    </location>
</feature>
<accession>A0ABS6T1G6</accession>
<evidence type="ECO:0000256" key="1">
    <source>
        <dbReference type="ARBA" id="ARBA00004141"/>
    </source>
</evidence>
<feature type="transmembrane region" description="Helical" evidence="5">
    <location>
        <begin position="249"/>
        <end position="269"/>
    </location>
</feature>
<evidence type="ECO:0000313" key="7">
    <source>
        <dbReference type="EMBL" id="MBV7378401.1"/>
    </source>
</evidence>
<comment type="caution">
    <text evidence="7">The sequence shown here is derived from an EMBL/GenBank/DDBJ whole genome shotgun (WGS) entry which is preliminary data.</text>
</comment>
<dbReference type="InterPro" id="IPR000620">
    <property type="entry name" value="EamA_dom"/>
</dbReference>
<sequence>MEEKRNLNALGVGSLVVISFLLGLNHVVIKLTNEGLQPVFAAGLRSFGAAFCVWLWMKFRGQKLDYRAGTLGAGLLIGLVFSAEFLGLFVALDLTSVTRTSVIFYSMPVWTAIAAHFLLPGERLTPLKFTGLALAFAGVAWAIADRDSGVAGTANIWGDVAALIGAFGWTGVAILARITSLNRVSPEMQMFWQLSVSAPVLLGAAFLFGPFIRDVTTWHWIGLGYQTIVIAAGAFLAWFWLLNHYKASAISSFAFLTPVISVGMGWLVLNEPMSVSIVAKLAMVAVGIVLINRVPRPRRQPAG</sequence>
<feature type="domain" description="EamA" evidence="6">
    <location>
        <begin position="11"/>
        <end position="142"/>
    </location>
</feature>
<dbReference type="Pfam" id="PF00892">
    <property type="entry name" value="EamA"/>
    <property type="match status" value="2"/>
</dbReference>
<dbReference type="PANTHER" id="PTHR32322:SF2">
    <property type="entry name" value="EAMA DOMAIN-CONTAINING PROTEIN"/>
    <property type="match status" value="1"/>
</dbReference>
<evidence type="ECO:0000259" key="6">
    <source>
        <dbReference type="Pfam" id="PF00892"/>
    </source>
</evidence>
<keyword evidence="4 5" id="KW-0472">Membrane</keyword>
<evidence type="ECO:0000256" key="5">
    <source>
        <dbReference type="SAM" id="Phobius"/>
    </source>
</evidence>
<comment type="subcellular location">
    <subcellularLocation>
        <location evidence="1">Membrane</location>
        <topology evidence="1">Multi-pass membrane protein</topology>
    </subcellularLocation>
</comment>
<dbReference type="InterPro" id="IPR050638">
    <property type="entry name" value="AA-Vitamin_Transporters"/>
</dbReference>
<feature type="transmembrane region" description="Helical" evidence="5">
    <location>
        <begin position="156"/>
        <end position="178"/>
    </location>
</feature>
<dbReference type="EMBL" id="JAHUZE010000001">
    <property type="protein sequence ID" value="MBV7378401.1"/>
    <property type="molecule type" value="Genomic_DNA"/>
</dbReference>
<gene>
    <name evidence="7" type="ORF">KJP28_05650</name>
</gene>
<evidence type="ECO:0000256" key="4">
    <source>
        <dbReference type="ARBA" id="ARBA00023136"/>
    </source>
</evidence>
<evidence type="ECO:0000256" key="2">
    <source>
        <dbReference type="ARBA" id="ARBA00022692"/>
    </source>
</evidence>
<keyword evidence="3 5" id="KW-1133">Transmembrane helix</keyword>
<proteinExistence type="predicted"/>
<name>A0ABS6T1G6_9RHOB</name>
<feature type="domain" description="EamA" evidence="6">
    <location>
        <begin position="157"/>
        <end position="292"/>
    </location>
</feature>
<evidence type="ECO:0000313" key="8">
    <source>
        <dbReference type="Proteomes" id="UP000756530"/>
    </source>
</evidence>
<keyword evidence="2 5" id="KW-0812">Transmembrane</keyword>
<reference evidence="7 8" key="1">
    <citation type="submission" date="2021-05" db="EMBL/GenBank/DDBJ databases">
        <title>Culturable bacteria isolated from Daya Bay.</title>
        <authorList>
            <person name="Zheng W."/>
            <person name="Yu S."/>
            <person name="Huang Y."/>
        </authorList>
    </citation>
    <scope>NUCLEOTIDE SEQUENCE [LARGE SCALE GENOMIC DNA]</scope>
    <source>
        <strain evidence="7 8">DP4N28-5</strain>
    </source>
</reference>
<dbReference type="RefSeq" id="WP_218391440.1">
    <property type="nucleotide sequence ID" value="NZ_JAHUZE010000001.1"/>
</dbReference>
<dbReference type="PANTHER" id="PTHR32322">
    <property type="entry name" value="INNER MEMBRANE TRANSPORTER"/>
    <property type="match status" value="1"/>
</dbReference>
<feature type="transmembrane region" description="Helical" evidence="5">
    <location>
        <begin position="68"/>
        <end position="90"/>
    </location>
</feature>
<feature type="transmembrane region" description="Helical" evidence="5">
    <location>
        <begin position="190"/>
        <end position="212"/>
    </location>
</feature>
<keyword evidence="8" id="KW-1185">Reference proteome</keyword>
<organism evidence="7 8">
    <name type="scientific">Maritimibacter dapengensis</name>
    <dbReference type="NCBI Taxonomy" id="2836868"/>
    <lineage>
        <taxon>Bacteria</taxon>
        <taxon>Pseudomonadati</taxon>
        <taxon>Pseudomonadota</taxon>
        <taxon>Alphaproteobacteria</taxon>
        <taxon>Rhodobacterales</taxon>
        <taxon>Roseobacteraceae</taxon>
        <taxon>Maritimibacter</taxon>
    </lineage>
</organism>
<protein>
    <submittedName>
        <fullName evidence="7">DMT family transporter</fullName>
    </submittedName>
</protein>
<feature type="transmembrane region" description="Helical" evidence="5">
    <location>
        <begin position="102"/>
        <end position="119"/>
    </location>
</feature>